<feature type="domain" description="Beta-lactamase-related" evidence="1">
    <location>
        <begin position="81"/>
        <end position="359"/>
    </location>
</feature>
<gene>
    <name evidence="2" type="ORF">MNB_SUP05-9-557</name>
</gene>
<dbReference type="EC" id="3.5.1.46" evidence="2"/>
<organism evidence="2">
    <name type="scientific">hydrothermal vent metagenome</name>
    <dbReference type="NCBI Taxonomy" id="652676"/>
    <lineage>
        <taxon>unclassified sequences</taxon>
        <taxon>metagenomes</taxon>
        <taxon>ecological metagenomes</taxon>
    </lineage>
</organism>
<accession>A0A1W1DVH3</accession>
<dbReference type="GO" id="GO:0019875">
    <property type="term" value="F:6-aminohexanoate-dimer hydrolase activity"/>
    <property type="evidence" value="ECO:0007669"/>
    <property type="project" value="UniProtKB-EC"/>
</dbReference>
<dbReference type="EMBL" id="FPHX01000196">
    <property type="protein sequence ID" value="SFV85567.1"/>
    <property type="molecule type" value="Genomic_DNA"/>
</dbReference>
<evidence type="ECO:0000313" key="2">
    <source>
        <dbReference type="EMBL" id="SFV85567.1"/>
    </source>
</evidence>
<dbReference type="PANTHER" id="PTHR43283:SF7">
    <property type="entry name" value="BETA-LACTAMASE-RELATED DOMAIN-CONTAINING PROTEIN"/>
    <property type="match status" value="1"/>
</dbReference>
<dbReference type="InterPro" id="IPR012338">
    <property type="entry name" value="Beta-lactam/transpept-like"/>
</dbReference>
<dbReference type="PANTHER" id="PTHR43283">
    <property type="entry name" value="BETA-LACTAMASE-RELATED"/>
    <property type="match status" value="1"/>
</dbReference>
<dbReference type="InterPro" id="IPR001466">
    <property type="entry name" value="Beta-lactam-related"/>
</dbReference>
<dbReference type="SUPFAM" id="SSF56601">
    <property type="entry name" value="beta-lactamase/transpeptidase-like"/>
    <property type="match status" value="1"/>
</dbReference>
<dbReference type="InterPro" id="IPR050789">
    <property type="entry name" value="Diverse_Enzym_Activities"/>
</dbReference>
<name>A0A1W1DVH3_9ZZZZ</name>
<dbReference type="Pfam" id="PF00144">
    <property type="entry name" value="Beta-lactamase"/>
    <property type="match status" value="1"/>
</dbReference>
<protein>
    <submittedName>
        <fullName evidence="2">6-aminohexanoate-dimer hydrolase</fullName>
        <ecNumber evidence="2">3.5.1.46</ecNumber>
    </submittedName>
</protein>
<reference evidence="2" key="1">
    <citation type="submission" date="2016-10" db="EMBL/GenBank/DDBJ databases">
        <authorList>
            <person name="de Groot N.N."/>
        </authorList>
    </citation>
    <scope>NUCLEOTIDE SEQUENCE</scope>
</reference>
<dbReference type="AlphaFoldDB" id="A0A1W1DVH3"/>
<dbReference type="Gene3D" id="3.40.710.10">
    <property type="entry name" value="DD-peptidase/beta-lactamase superfamily"/>
    <property type="match status" value="1"/>
</dbReference>
<proteinExistence type="predicted"/>
<sequence>MKFKTTLLALLISTTAINTAYAKFANGYYERKLMDKDIAVMNGEGPTPIAEFLNHNRIDPQYGEQHDFTNFVDFEENLTSLVMKDGKIIFERYNKEDIDANFHISPMSMTKTLVGSVIGRTLCNGDIKSLNDTVGSYSKSLSNSIYSNVTIKNLLRMASGVNKNRDNEKDYNRMIRNRRNNELNDQVEIIQSIQDKYSEQGKTSIYHTLDVTAASILISELTGKSVAEIFNDEIFTKMGASDSLYWWEDKNGVTVGMNGSYMTTRDWAKFGQFIIDNINQKTCMGEFYLSGIKSALPTLQRDYQDYGFYFWVQDVSNSVFESKPMIAFSGKFGHAMILDHYNNSVVLVTSASKNGKYGQRHIRKDITPAMIKEASKI</sequence>
<keyword evidence="2" id="KW-0378">Hydrolase</keyword>
<evidence type="ECO:0000259" key="1">
    <source>
        <dbReference type="Pfam" id="PF00144"/>
    </source>
</evidence>